<evidence type="ECO:0000313" key="2">
    <source>
        <dbReference type="Proteomes" id="UP000650833"/>
    </source>
</evidence>
<name>A0A8H7QTP4_9FUNG</name>
<gene>
    <name evidence="1" type="ORF">INT46_000727</name>
</gene>
<keyword evidence="2" id="KW-1185">Reference proteome</keyword>
<dbReference type="AlphaFoldDB" id="A0A8H7QTP4"/>
<evidence type="ECO:0000313" key="1">
    <source>
        <dbReference type="EMBL" id="KAG2198584.1"/>
    </source>
</evidence>
<organism evidence="1 2">
    <name type="scientific">Mucor plumbeus</name>
    <dbReference type="NCBI Taxonomy" id="97098"/>
    <lineage>
        <taxon>Eukaryota</taxon>
        <taxon>Fungi</taxon>
        <taxon>Fungi incertae sedis</taxon>
        <taxon>Mucoromycota</taxon>
        <taxon>Mucoromycotina</taxon>
        <taxon>Mucoromycetes</taxon>
        <taxon>Mucorales</taxon>
        <taxon>Mucorineae</taxon>
        <taxon>Mucoraceae</taxon>
        <taxon>Mucor</taxon>
    </lineage>
</organism>
<proteinExistence type="predicted"/>
<comment type="caution">
    <text evidence="1">The sequence shown here is derived from an EMBL/GenBank/DDBJ whole genome shotgun (WGS) entry which is preliminary data.</text>
</comment>
<dbReference type="Proteomes" id="UP000650833">
    <property type="component" value="Unassembled WGS sequence"/>
</dbReference>
<dbReference type="OrthoDB" id="2438399at2759"/>
<protein>
    <submittedName>
        <fullName evidence="1">Uncharacterized protein</fullName>
    </submittedName>
</protein>
<reference evidence="1" key="1">
    <citation type="submission" date="2020-12" db="EMBL/GenBank/DDBJ databases">
        <title>Metabolic potential, ecology and presence of endohyphal bacteria is reflected in genomic diversity of Mucoromycotina.</title>
        <authorList>
            <person name="Muszewska A."/>
            <person name="Okrasinska A."/>
            <person name="Steczkiewicz K."/>
            <person name="Drgas O."/>
            <person name="Orlowska M."/>
            <person name="Perlinska-Lenart U."/>
            <person name="Aleksandrzak-Piekarczyk T."/>
            <person name="Szatraj K."/>
            <person name="Zielenkiewicz U."/>
            <person name="Pilsyk S."/>
            <person name="Malc E."/>
            <person name="Mieczkowski P."/>
            <person name="Kruszewska J.S."/>
            <person name="Biernat P."/>
            <person name="Pawlowska J."/>
        </authorList>
    </citation>
    <scope>NUCLEOTIDE SEQUENCE</scope>
    <source>
        <strain evidence="1">CBS 226.32</strain>
    </source>
</reference>
<dbReference type="EMBL" id="JAEPRC010000383">
    <property type="protein sequence ID" value="KAG2198584.1"/>
    <property type="molecule type" value="Genomic_DNA"/>
</dbReference>
<sequence length="110" mass="12405">MIQAVKASKESGERPQPTCKDCKEIGHYNKNTINASFLKRTKLMMTWVKLNGNKCEATGVLSRAFKKREKEVGLLVVTIDEFMTLRNCNISYEDLLKKVEGVKGYSVLGC</sequence>
<accession>A0A8H7QTP4</accession>